<dbReference type="AlphaFoldDB" id="A0AAV9LLW5"/>
<evidence type="ECO:0000313" key="1">
    <source>
        <dbReference type="EMBL" id="KAK4725405.1"/>
    </source>
</evidence>
<protein>
    <submittedName>
        <fullName evidence="1">Uncharacterized protein</fullName>
    </submittedName>
</protein>
<organism evidence="1 2">
    <name type="scientific">Solanum pinnatisectum</name>
    <name type="common">tansyleaf nightshade</name>
    <dbReference type="NCBI Taxonomy" id="50273"/>
    <lineage>
        <taxon>Eukaryota</taxon>
        <taxon>Viridiplantae</taxon>
        <taxon>Streptophyta</taxon>
        <taxon>Embryophyta</taxon>
        <taxon>Tracheophyta</taxon>
        <taxon>Spermatophyta</taxon>
        <taxon>Magnoliopsida</taxon>
        <taxon>eudicotyledons</taxon>
        <taxon>Gunneridae</taxon>
        <taxon>Pentapetalae</taxon>
        <taxon>asterids</taxon>
        <taxon>lamiids</taxon>
        <taxon>Solanales</taxon>
        <taxon>Solanaceae</taxon>
        <taxon>Solanoideae</taxon>
        <taxon>Solaneae</taxon>
        <taxon>Solanum</taxon>
    </lineage>
</organism>
<dbReference type="Proteomes" id="UP001311915">
    <property type="component" value="Unassembled WGS sequence"/>
</dbReference>
<sequence>MDISNEATIDFFAIGPSTILGRTIAFRVLFCKSIMQLRHQWIFVLCDTFDFVVAPSQSTRDIGISNASRLLAEMAYRRKFWRNMMRSALTYEESRQILIS</sequence>
<gene>
    <name evidence="1" type="ORF">R3W88_028184</name>
</gene>
<evidence type="ECO:0000313" key="2">
    <source>
        <dbReference type="Proteomes" id="UP001311915"/>
    </source>
</evidence>
<comment type="caution">
    <text evidence="1">The sequence shown here is derived from an EMBL/GenBank/DDBJ whole genome shotgun (WGS) entry which is preliminary data.</text>
</comment>
<keyword evidence="2" id="KW-1185">Reference proteome</keyword>
<proteinExistence type="predicted"/>
<reference evidence="1 2" key="1">
    <citation type="submission" date="2023-10" db="EMBL/GenBank/DDBJ databases">
        <title>Genome-Wide Identification Analysis in wild type Solanum Pinnatisectum Reveals Some Genes Defensing Phytophthora Infestans.</title>
        <authorList>
            <person name="Sun C."/>
        </authorList>
    </citation>
    <scope>NUCLEOTIDE SEQUENCE [LARGE SCALE GENOMIC DNA]</scope>
    <source>
        <strain evidence="1">LQN</strain>
        <tissue evidence="1">Leaf</tissue>
    </source>
</reference>
<dbReference type="EMBL" id="JAWPEI010000006">
    <property type="protein sequence ID" value="KAK4725405.1"/>
    <property type="molecule type" value="Genomic_DNA"/>
</dbReference>
<accession>A0AAV9LLW5</accession>
<name>A0AAV9LLW5_9SOLN</name>